<feature type="compositionally biased region" description="Polar residues" evidence="1">
    <location>
        <begin position="152"/>
        <end position="162"/>
    </location>
</feature>
<feature type="compositionally biased region" description="Acidic residues" evidence="1">
    <location>
        <begin position="12"/>
        <end position="28"/>
    </location>
</feature>
<sequence>MHAANQHAPNFDEAEVDGATDDGLDEGNDMVLDPGPHNVSASTQTILSAAAYNPASNLTPTALPFLPIGGYGARPPVDANYPLQHAYHADQQAFSFMLRNLPASTASAAPVGSSSVSQQQGSVFAGPSTGLGHMGPAPMAIVQPASIAGASTATLSGPSRIQSGGPDASYTADNFGTEAGGTPN</sequence>
<evidence type="ECO:0000256" key="1">
    <source>
        <dbReference type="SAM" id="MobiDB-lite"/>
    </source>
</evidence>
<evidence type="ECO:0000313" key="2">
    <source>
        <dbReference type="EMBL" id="CAK7262856.1"/>
    </source>
</evidence>
<gene>
    <name evidence="2" type="ORF">SEPCBS119000_000199</name>
</gene>
<proteinExistence type="predicted"/>
<reference evidence="2 3" key="1">
    <citation type="submission" date="2024-01" db="EMBL/GenBank/DDBJ databases">
        <authorList>
            <person name="Allen C."/>
            <person name="Tagirdzhanova G."/>
        </authorList>
    </citation>
    <scope>NUCLEOTIDE SEQUENCE [LARGE SCALE GENOMIC DNA]</scope>
    <source>
        <strain evidence="2 3">CBS 119000</strain>
    </source>
</reference>
<keyword evidence="3" id="KW-1185">Reference proteome</keyword>
<name>A0ABP0D5F2_9PEZI</name>
<accession>A0ABP0D5F2</accession>
<organism evidence="2 3">
    <name type="scientific">Sporothrix epigloea</name>
    <dbReference type="NCBI Taxonomy" id="1892477"/>
    <lineage>
        <taxon>Eukaryota</taxon>
        <taxon>Fungi</taxon>
        <taxon>Dikarya</taxon>
        <taxon>Ascomycota</taxon>
        <taxon>Pezizomycotina</taxon>
        <taxon>Sordariomycetes</taxon>
        <taxon>Sordariomycetidae</taxon>
        <taxon>Ophiostomatales</taxon>
        <taxon>Ophiostomataceae</taxon>
        <taxon>Sporothrix</taxon>
    </lineage>
</organism>
<evidence type="ECO:0000313" key="3">
    <source>
        <dbReference type="Proteomes" id="UP001642502"/>
    </source>
</evidence>
<dbReference type="EMBL" id="CAWUON010000001">
    <property type="protein sequence ID" value="CAK7262856.1"/>
    <property type="molecule type" value="Genomic_DNA"/>
</dbReference>
<feature type="region of interest" description="Disordered" evidence="1">
    <location>
        <begin position="152"/>
        <end position="184"/>
    </location>
</feature>
<comment type="caution">
    <text evidence="2">The sequence shown here is derived from an EMBL/GenBank/DDBJ whole genome shotgun (WGS) entry which is preliminary data.</text>
</comment>
<dbReference type="Proteomes" id="UP001642502">
    <property type="component" value="Unassembled WGS sequence"/>
</dbReference>
<feature type="region of interest" description="Disordered" evidence="1">
    <location>
        <begin position="1"/>
        <end position="39"/>
    </location>
</feature>
<protein>
    <submittedName>
        <fullName evidence="2">Uncharacterized protein</fullName>
    </submittedName>
</protein>